<dbReference type="InterPro" id="IPR010982">
    <property type="entry name" value="Lambda_DNA-bd_dom_sf"/>
</dbReference>
<dbReference type="EMBL" id="FEVP01000027">
    <property type="protein sequence ID" value="CWQ04047.1"/>
    <property type="molecule type" value="Genomic_DNA"/>
</dbReference>
<dbReference type="CDD" id="cd06529">
    <property type="entry name" value="S24_LexA-like"/>
    <property type="match status" value="1"/>
</dbReference>
<dbReference type="PROSITE" id="PS50943">
    <property type="entry name" value="HTH_CROC1"/>
    <property type="match status" value="1"/>
</dbReference>
<accession>A0AB33TXM7</accession>
<dbReference type="Gene3D" id="1.10.260.40">
    <property type="entry name" value="lambda repressor-like DNA-binding domains"/>
    <property type="match status" value="1"/>
</dbReference>
<dbReference type="InterPro" id="IPR015927">
    <property type="entry name" value="Peptidase_S24_S26A/B/C"/>
</dbReference>
<dbReference type="SUPFAM" id="SSF51306">
    <property type="entry name" value="LexA/Signal peptidase"/>
    <property type="match status" value="1"/>
</dbReference>
<dbReference type="GO" id="GO:0003677">
    <property type="term" value="F:DNA binding"/>
    <property type="evidence" value="ECO:0007669"/>
    <property type="project" value="UniProtKB-KW"/>
</dbReference>
<dbReference type="Pfam" id="PF00717">
    <property type="entry name" value="Peptidase_S24"/>
    <property type="match status" value="1"/>
</dbReference>
<dbReference type="InterPro" id="IPR036286">
    <property type="entry name" value="LexA/Signal_pep-like_sf"/>
</dbReference>
<sequence length="219" mass="23773">MDTLAKRLKATMKTRGVNQTQLAEAVGVSQRSISKITDGQTLNPKFIVEIAEVLDVSVEWLKTGRATADVATLSDGLAAGIAFELLNVQAAAGVGYFNDDFPEPLSRLVFSEHWVREHLGGTGKAVKLISVKGDSMSPTFNHGDFLFVDTAADFYNGEGVYVFAAAGELRVKRLQSSVRGGMNVISDNRNYNAEYLPPDDWAAVKVCGRVVYRLAGERV</sequence>
<organism evidence="5 6">
    <name type="scientific">Neisseria meningitidis</name>
    <dbReference type="NCBI Taxonomy" id="487"/>
    <lineage>
        <taxon>Bacteria</taxon>
        <taxon>Pseudomonadati</taxon>
        <taxon>Pseudomonadota</taxon>
        <taxon>Betaproteobacteria</taxon>
        <taxon>Neisseriales</taxon>
        <taxon>Neisseriaceae</taxon>
        <taxon>Neisseria</taxon>
    </lineage>
</organism>
<dbReference type="Gene3D" id="2.10.109.10">
    <property type="entry name" value="Umud Fragment, subunit A"/>
    <property type="match status" value="1"/>
</dbReference>
<evidence type="ECO:0000259" key="4">
    <source>
        <dbReference type="PROSITE" id="PS50943"/>
    </source>
</evidence>
<comment type="caution">
    <text evidence="5">The sequence shown here is derived from an EMBL/GenBank/DDBJ whole genome shotgun (WGS) entry which is preliminary data.</text>
</comment>
<dbReference type="SMART" id="SM00530">
    <property type="entry name" value="HTH_XRE"/>
    <property type="match status" value="1"/>
</dbReference>
<protein>
    <submittedName>
        <fullName evidence="5">Regulatory protein</fullName>
    </submittedName>
</protein>
<dbReference type="PANTHER" id="PTHR40661:SF3">
    <property type="entry name" value="FELS-1 PROPHAGE TRANSCRIPTIONAL REGULATOR"/>
    <property type="match status" value="1"/>
</dbReference>
<evidence type="ECO:0000256" key="3">
    <source>
        <dbReference type="ARBA" id="ARBA00023163"/>
    </source>
</evidence>
<dbReference type="AlphaFoldDB" id="A0AB33TXM7"/>
<keyword evidence="1" id="KW-0805">Transcription regulation</keyword>
<dbReference type="CDD" id="cd00093">
    <property type="entry name" value="HTH_XRE"/>
    <property type="match status" value="1"/>
</dbReference>
<gene>
    <name evidence="5" type="ORF">ERS514591_01762</name>
</gene>
<dbReference type="Proteomes" id="UP000072443">
    <property type="component" value="Unassembled WGS sequence"/>
</dbReference>
<proteinExistence type="predicted"/>
<evidence type="ECO:0000313" key="6">
    <source>
        <dbReference type="Proteomes" id="UP000072443"/>
    </source>
</evidence>
<keyword evidence="2" id="KW-0238">DNA-binding</keyword>
<name>A0AB33TXM7_NEIME</name>
<evidence type="ECO:0000313" key="5">
    <source>
        <dbReference type="EMBL" id="CWQ04047.1"/>
    </source>
</evidence>
<reference evidence="5 6" key="1">
    <citation type="submission" date="2016-02" db="EMBL/GenBank/DDBJ databases">
        <authorList>
            <consortium name="Pathogen Informatics"/>
        </authorList>
    </citation>
    <scope>NUCLEOTIDE SEQUENCE [LARGE SCALE GENOMIC DNA]</scope>
    <source>
        <strain evidence="5 6">2842STDY5881269</strain>
    </source>
</reference>
<feature type="domain" description="HTH cro/C1-type" evidence="4">
    <location>
        <begin position="8"/>
        <end position="61"/>
    </location>
</feature>
<dbReference type="Pfam" id="PF01381">
    <property type="entry name" value="HTH_3"/>
    <property type="match status" value="1"/>
</dbReference>
<dbReference type="InterPro" id="IPR039418">
    <property type="entry name" value="LexA-like"/>
</dbReference>
<keyword evidence="3" id="KW-0804">Transcription</keyword>
<dbReference type="InterPro" id="IPR001387">
    <property type="entry name" value="Cro/C1-type_HTH"/>
</dbReference>
<evidence type="ECO:0000256" key="1">
    <source>
        <dbReference type="ARBA" id="ARBA00023015"/>
    </source>
</evidence>
<dbReference type="RefSeq" id="WP_061371018.1">
    <property type="nucleotide sequence ID" value="NZ_FEPU01000020.1"/>
</dbReference>
<evidence type="ECO:0000256" key="2">
    <source>
        <dbReference type="ARBA" id="ARBA00023125"/>
    </source>
</evidence>
<dbReference type="PANTHER" id="PTHR40661">
    <property type="match status" value="1"/>
</dbReference>
<dbReference type="SUPFAM" id="SSF47413">
    <property type="entry name" value="lambda repressor-like DNA-binding domains"/>
    <property type="match status" value="1"/>
</dbReference>